<evidence type="ECO:0000313" key="2">
    <source>
        <dbReference type="EMBL" id="KON64788.1"/>
    </source>
</evidence>
<accession>A0A0M0EHP9</accession>
<evidence type="ECO:0000313" key="3">
    <source>
        <dbReference type="Proteomes" id="UP000037566"/>
    </source>
</evidence>
<dbReference type="Proteomes" id="UP000037566">
    <property type="component" value="Unassembled WGS sequence"/>
</dbReference>
<dbReference type="PATRIC" id="fig|33995.3.peg.1946"/>
<comment type="caution">
    <text evidence="2">The sequence shown here is derived from an EMBL/GenBank/DDBJ whole genome shotgun (WGS) entry which is preliminary data.</text>
</comment>
<sequence length="306" mass="34549">MSRVTRKKRYEWSKFWWKDWQNDLALKSCSYAARGLWMEMLAIMHAADRIGFFEISGKKVSAKQLAGLTNGSDREVRKLLVELEENGVFSVDEEGFIFSRRMVRDKENSDVSAEHGRKGGNPALIQNDAENDGEGVNPPDKGQDKPRDKLKKLEARNTPIVPLPGDEFFDDAEQPSDPKPKTRRASKPPLDEAAFEQFWAAYPRKVGKPKARRAFAKALGRASLETLLAAVAATPWSADPTYIPHPATWLNNERWADEGMLPEPAADEIKYDRAAYDDAARRWARNGFEGLSPRLEHFPLKEAAHG</sequence>
<dbReference type="AlphaFoldDB" id="A0A0M0EHP9"/>
<evidence type="ECO:0000256" key="1">
    <source>
        <dbReference type="SAM" id="MobiDB-lite"/>
    </source>
</evidence>
<gene>
    <name evidence="2" type="ORF">KOEU_17580</name>
</gene>
<proteinExistence type="predicted"/>
<feature type="compositionally biased region" description="Basic and acidic residues" evidence="1">
    <location>
        <begin position="141"/>
        <end position="155"/>
    </location>
</feature>
<protein>
    <recommendedName>
        <fullName evidence="4">Phage replisome organiser N-terminal domain-containing protein</fullName>
    </recommendedName>
</protein>
<dbReference type="STRING" id="33995.KOEU_17580"/>
<dbReference type="RefSeq" id="WP_053323276.1">
    <property type="nucleotide sequence ID" value="NZ_LHUQ01000007.1"/>
</dbReference>
<keyword evidence="3" id="KW-1185">Reference proteome</keyword>
<feature type="region of interest" description="Disordered" evidence="1">
    <location>
        <begin position="107"/>
        <end position="190"/>
    </location>
</feature>
<dbReference type="EMBL" id="LHUQ01000007">
    <property type="protein sequence ID" value="KON64788.1"/>
    <property type="molecule type" value="Genomic_DNA"/>
</dbReference>
<feature type="compositionally biased region" description="Basic and acidic residues" evidence="1">
    <location>
        <begin position="107"/>
        <end position="117"/>
    </location>
</feature>
<name>A0A0M0EHP9_KOMEU</name>
<organism evidence="2 3">
    <name type="scientific">Komagataeibacter europaeus</name>
    <name type="common">Gluconacetobacter europaeus</name>
    <dbReference type="NCBI Taxonomy" id="33995"/>
    <lineage>
        <taxon>Bacteria</taxon>
        <taxon>Pseudomonadati</taxon>
        <taxon>Pseudomonadota</taxon>
        <taxon>Alphaproteobacteria</taxon>
        <taxon>Acetobacterales</taxon>
        <taxon>Acetobacteraceae</taxon>
        <taxon>Komagataeibacter</taxon>
    </lineage>
</organism>
<dbReference type="OrthoDB" id="7211084at2"/>
<reference evidence="2" key="1">
    <citation type="submission" date="2015-08" db="EMBL/GenBank/DDBJ databases">
        <title>Draft genome sequence of Komagataeibacter europaeus CECT 8546 a cellulose producer strain from vinegar produced by the traditional method.</title>
        <authorList>
            <person name="Poehlein A."/>
            <person name="Valera M.J."/>
            <person name="Haack F.S."/>
            <person name="Mas A."/>
            <person name="Daniel R."/>
            <person name="Streit W.R."/>
            <person name="Mateo E."/>
        </authorList>
    </citation>
    <scope>NUCLEOTIDE SEQUENCE [LARGE SCALE GENOMIC DNA]</scope>
    <source>
        <strain evidence="2">CECT 8546</strain>
    </source>
</reference>
<evidence type="ECO:0008006" key="4">
    <source>
        <dbReference type="Google" id="ProtNLM"/>
    </source>
</evidence>